<feature type="transmembrane region" description="Helical" evidence="6">
    <location>
        <begin position="77"/>
        <end position="99"/>
    </location>
</feature>
<protein>
    <submittedName>
        <fullName evidence="7">Nucleoside ABC transporter membrane protein</fullName>
    </submittedName>
</protein>
<evidence type="ECO:0000256" key="2">
    <source>
        <dbReference type="ARBA" id="ARBA00022475"/>
    </source>
</evidence>
<gene>
    <name evidence="7" type="ORF">LARV_01953</name>
</gene>
<dbReference type="Pfam" id="PF02653">
    <property type="entry name" value="BPD_transp_2"/>
    <property type="match status" value="1"/>
</dbReference>
<dbReference type="EMBL" id="DF967972">
    <property type="protein sequence ID" value="GAP14187.1"/>
    <property type="molecule type" value="Genomic_DNA"/>
</dbReference>
<keyword evidence="3 6" id="KW-0812">Transmembrane</keyword>
<dbReference type="GO" id="GO:0005886">
    <property type="term" value="C:plasma membrane"/>
    <property type="evidence" value="ECO:0007669"/>
    <property type="project" value="UniProtKB-SubCell"/>
</dbReference>
<keyword evidence="8" id="KW-1185">Reference proteome</keyword>
<dbReference type="STRING" id="360412.LARV_01953"/>
<dbReference type="GO" id="GO:0022857">
    <property type="term" value="F:transmembrane transporter activity"/>
    <property type="evidence" value="ECO:0007669"/>
    <property type="project" value="InterPro"/>
</dbReference>
<comment type="subcellular location">
    <subcellularLocation>
        <location evidence="1">Cell membrane</location>
        <topology evidence="1">Multi-pass membrane protein</topology>
    </subcellularLocation>
</comment>
<feature type="transmembrane region" description="Helical" evidence="6">
    <location>
        <begin position="32"/>
        <end position="56"/>
    </location>
</feature>
<name>A0A0S7BJR9_9CHLR</name>
<evidence type="ECO:0000256" key="5">
    <source>
        <dbReference type="ARBA" id="ARBA00023136"/>
    </source>
</evidence>
<proteinExistence type="predicted"/>
<keyword evidence="2" id="KW-1003">Cell membrane</keyword>
<dbReference type="AlphaFoldDB" id="A0A0S7BJR9"/>
<dbReference type="OrthoDB" id="45037at2"/>
<dbReference type="RefSeq" id="WP_075073472.1">
    <property type="nucleotide sequence ID" value="NZ_DF967972.1"/>
</dbReference>
<feature type="transmembrane region" description="Helical" evidence="6">
    <location>
        <begin position="135"/>
        <end position="155"/>
    </location>
</feature>
<feature type="transmembrane region" description="Helical" evidence="6">
    <location>
        <begin position="175"/>
        <end position="198"/>
    </location>
</feature>
<evidence type="ECO:0000313" key="8">
    <source>
        <dbReference type="Proteomes" id="UP000055060"/>
    </source>
</evidence>
<organism evidence="7">
    <name type="scientific">Longilinea arvoryzae</name>
    <dbReference type="NCBI Taxonomy" id="360412"/>
    <lineage>
        <taxon>Bacteria</taxon>
        <taxon>Bacillati</taxon>
        <taxon>Chloroflexota</taxon>
        <taxon>Anaerolineae</taxon>
        <taxon>Anaerolineales</taxon>
        <taxon>Anaerolineaceae</taxon>
        <taxon>Longilinea</taxon>
    </lineage>
</organism>
<evidence type="ECO:0000256" key="4">
    <source>
        <dbReference type="ARBA" id="ARBA00022989"/>
    </source>
</evidence>
<evidence type="ECO:0000256" key="6">
    <source>
        <dbReference type="SAM" id="Phobius"/>
    </source>
</evidence>
<evidence type="ECO:0000313" key="7">
    <source>
        <dbReference type="EMBL" id="GAP14187.1"/>
    </source>
</evidence>
<dbReference type="PANTHER" id="PTHR47089:SF1">
    <property type="entry name" value="GUANOSINE ABC TRANSPORTER PERMEASE PROTEIN NUPP"/>
    <property type="match status" value="1"/>
</dbReference>
<reference evidence="7" key="1">
    <citation type="submission" date="2015-07" db="EMBL/GenBank/DDBJ databases">
        <title>Draft Genome Sequences of Anaerolinea thermolimosa IMO-1, Bellilinea caldifistulae GOMI-1, Leptolinea tardivitalis YMTK-2, Levilinea saccharolytica KIBI-1,Longilinea arvoryzae KOME-1, Previously Described as Members of the Anaerolineaceae (Chloroflexi).</title>
        <authorList>
            <person name="Sekiguchi Y."/>
            <person name="Ohashi A."/>
            <person name="Matsuura N."/>
            <person name="Tourlousse M.D."/>
        </authorList>
    </citation>
    <scope>NUCLEOTIDE SEQUENCE [LARGE SCALE GENOMIC DNA]</scope>
    <source>
        <strain evidence="7">KOME-1</strain>
    </source>
</reference>
<evidence type="ECO:0000256" key="1">
    <source>
        <dbReference type="ARBA" id="ARBA00004651"/>
    </source>
</evidence>
<dbReference type="Proteomes" id="UP000055060">
    <property type="component" value="Unassembled WGS sequence"/>
</dbReference>
<dbReference type="CDD" id="cd06580">
    <property type="entry name" value="TM_PBP1_transp_TpRbsC_like"/>
    <property type="match status" value="1"/>
</dbReference>
<feature type="transmembrane region" description="Helical" evidence="6">
    <location>
        <begin position="219"/>
        <end position="243"/>
    </location>
</feature>
<accession>A0A0S7BJR9</accession>
<feature type="transmembrane region" description="Helical" evidence="6">
    <location>
        <begin position="273"/>
        <end position="296"/>
    </location>
</feature>
<feature type="transmembrane region" description="Helical" evidence="6">
    <location>
        <begin position="308"/>
        <end position="338"/>
    </location>
</feature>
<dbReference type="PANTHER" id="PTHR47089">
    <property type="entry name" value="ABC TRANSPORTER, PERMEASE PROTEIN"/>
    <property type="match status" value="1"/>
</dbReference>
<feature type="transmembrane region" description="Helical" evidence="6">
    <location>
        <begin position="111"/>
        <end position="128"/>
    </location>
</feature>
<evidence type="ECO:0000256" key="3">
    <source>
        <dbReference type="ARBA" id="ARBA00022692"/>
    </source>
</evidence>
<sequence length="379" mass="41612">MSESTSLPSVAPRRKFPFRVKVEPRLEETPKWLPVVVSLIAVVIALLIGALCLALVGSDPWKSYASIGKSAFGSWGVFSDTLVKAIPLMLTGLACTIAFRMRIWNIGAEGQFFIGAFTASSIVLIPVLPSDAPRWLFILVMAVAGMIGGALWGFVPGWLKTKFNVNEVISTLMMNYIAVAWNNFFIFAVWTEGGFQMSKMFPKNAWLPRLADMAKEIPFFRGMTTHLGLAFAVVAAVIVWLILYRSKWGYEIRLIGDNPRAAGYAGIPMKRNIILVMMLSGALAGLAGMSEITGVVHRLQGSISPGYGFTAIIIAWLAKLNPFVVLIVSILFGGLILAGREIQPSGIPKLMQGIILVCLIASDFLLRYRIRIIRRSEEE</sequence>
<keyword evidence="4 6" id="KW-1133">Transmembrane helix</keyword>
<dbReference type="InterPro" id="IPR001851">
    <property type="entry name" value="ABC_transp_permease"/>
</dbReference>
<keyword evidence="5 6" id="KW-0472">Membrane</keyword>